<comment type="caution">
    <text evidence="1">The sequence shown here is derived from an EMBL/GenBank/DDBJ whole genome shotgun (WGS) entry which is preliminary data.</text>
</comment>
<organism evidence="1 2">
    <name type="scientific">Hyalangium rubrum</name>
    <dbReference type="NCBI Taxonomy" id="3103134"/>
    <lineage>
        <taxon>Bacteria</taxon>
        <taxon>Pseudomonadati</taxon>
        <taxon>Myxococcota</taxon>
        <taxon>Myxococcia</taxon>
        <taxon>Myxococcales</taxon>
        <taxon>Cystobacterineae</taxon>
        <taxon>Archangiaceae</taxon>
        <taxon>Hyalangium</taxon>
    </lineage>
</organism>
<name>A0ABU5HJA9_9BACT</name>
<proteinExistence type="predicted"/>
<evidence type="ECO:0000313" key="2">
    <source>
        <dbReference type="Proteomes" id="UP001291309"/>
    </source>
</evidence>
<sequence>MNAQGSDQYVKVLCDLEQDEDGYPPATAETLWAIRVGNGLFQIDNIPFFVHGIAVNDIVSATPEEGVFRYKEVVQPSGHGTIRLIVSETSDVQAVRDLFRQLGCSSELSHLPHVIAVDVPPSVSLQELKKELDAGQDQDRWGYEEACLPQV</sequence>
<dbReference type="Pfam" id="PF14085">
    <property type="entry name" value="DUF4265"/>
    <property type="match status" value="1"/>
</dbReference>
<reference evidence="1 2" key="1">
    <citation type="submission" date="2023-12" db="EMBL/GenBank/DDBJ databases">
        <title>the genome sequence of Hyalangium sp. s54d21.</title>
        <authorList>
            <person name="Zhang X."/>
        </authorList>
    </citation>
    <scope>NUCLEOTIDE SEQUENCE [LARGE SCALE GENOMIC DNA]</scope>
    <source>
        <strain evidence="2">s54d21</strain>
    </source>
</reference>
<gene>
    <name evidence="1" type="ORF">SYV04_43130</name>
</gene>
<accession>A0ABU5HJA9</accession>
<dbReference type="EMBL" id="JAXIVS010000031">
    <property type="protein sequence ID" value="MDY7233259.1"/>
    <property type="molecule type" value="Genomic_DNA"/>
</dbReference>
<dbReference type="Proteomes" id="UP001291309">
    <property type="component" value="Unassembled WGS sequence"/>
</dbReference>
<dbReference type="RefSeq" id="WP_321551972.1">
    <property type="nucleotide sequence ID" value="NZ_JAXIVS010000031.1"/>
</dbReference>
<dbReference type="InterPro" id="IPR025361">
    <property type="entry name" value="DUF4265"/>
</dbReference>
<evidence type="ECO:0000313" key="1">
    <source>
        <dbReference type="EMBL" id="MDY7233259.1"/>
    </source>
</evidence>
<protein>
    <submittedName>
        <fullName evidence="1">DUF4265 domain-containing protein</fullName>
    </submittedName>
</protein>
<keyword evidence="2" id="KW-1185">Reference proteome</keyword>